<proteinExistence type="predicted"/>
<keyword evidence="1" id="KW-0472">Membrane</keyword>
<evidence type="ECO:0000313" key="2">
    <source>
        <dbReference type="Proteomes" id="UP001652626"/>
    </source>
</evidence>
<sequence length="189" mass="22357">MKCEIPEFARCCFCFPLRLGLLVWTYVKLIFSLLLLVHFICLLVANLMHLYYPVRVTTVISSILFSIFLCVDIAFHIIFIVSAHTKDYRKMKWFYKEAMVALCLYIFGFFCFTVYVACDFNFTRQYITIIAYILMYIWSIFFWVTISQAYLIMLVRSEVLKLERSTNFEFTNRAVDAEDAAIYNNDIVA</sequence>
<dbReference type="OMA" id="THQHITV"/>
<dbReference type="AlphaFoldDB" id="A0A8B8I107"/>
<dbReference type="Proteomes" id="UP001652626">
    <property type="component" value="Chromosome 15"/>
</dbReference>
<accession>A0A8B8I107</accession>
<gene>
    <name evidence="3" type="primary">LOC113396913</name>
</gene>
<feature type="transmembrane region" description="Helical" evidence="1">
    <location>
        <begin position="93"/>
        <end position="117"/>
    </location>
</feature>
<keyword evidence="1" id="KW-0812">Transmembrane</keyword>
<feature type="transmembrane region" description="Helical" evidence="1">
    <location>
        <begin position="59"/>
        <end position="81"/>
    </location>
</feature>
<name>A0A8B8I107_VANTA</name>
<dbReference type="OrthoDB" id="7461624at2759"/>
<dbReference type="GeneID" id="113396913"/>
<evidence type="ECO:0000256" key="1">
    <source>
        <dbReference type="SAM" id="Phobius"/>
    </source>
</evidence>
<reference evidence="3" key="1">
    <citation type="submission" date="2025-08" db="UniProtKB">
        <authorList>
            <consortium name="RefSeq"/>
        </authorList>
    </citation>
    <scope>IDENTIFICATION</scope>
    <source>
        <tissue evidence="3">Whole body</tissue>
    </source>
</reference>
<keyword evidence="1" id="KW-1133">Transmembrane helix</keyword>
<organism evidence="2 3">
    <name type="scientific">Vanessa tameamea</name>
    <name type="common">Kamehameha butterfly</name>
    <dbReference type="NCBI Taxonomy" id="334116"/>
    <lineage>
        <taxon>Eukaryota</taxon>
        <taxon>Metazoa</taxon>
        <taxon>Ecdysozoa</taxon>
        <taxon>Arthropoda</taxon>
        <taxon>Hexapoda</taxon>
        <taxon>Insecta</taxon>
        <taxon>Pterygota</taxon>
        <taxon>Neoptera</taxon>
        <taxon>Endopterygota</taxon>
        <taxon>Lepidoptera</taxon>
        <taxon>Glossata</taxon>
        <taxon>Ditrysia</taxon>
        <taxon>Papilionoidea</taxon>
        <taxon>Nymphalidae</taxon>
        <taxon>Nymphalinae</taxon>
        <taxon>Vanessa</taxon>
    </lineage>
</organism>
<feature type="transmembrane region" description="Helical" evidence="1">
    <location>
        <begin position="21"/>
        <end position="47"/>
    </location>
</feature>
<keyword evidence="2" id="KW-1185">Reference proteome</keyword>
<evidence type="ECO:0000313" key="3">
    <source>
        <dbReference type="RefSeq" id="XP_026490778.2"/>
    </source>
</evidence>
<protein>
    <submittedName>
        <fullName evidence="3">Uncharacterized protein LOC113396913</fullName>
    </submittedName>
</protein>
<feature type="transmembrane region" description="Helical" evidence="1">
    <location>
        <begin position="129"/>
        <end position="155"/>
    </location>
</feature>
<dbReference type="RefSeq" id="XP_026490778.2">
    <property type="nucleotide sequence ID" value="XM_026634993.2"/>
</dbReference>